<sequence>MVRLPPVPAERHEIGIDVDVLFGAVPHRQLDASLDAVAHQQESHGIRRGLLCSLRGALFDVCSGNDETRKATEQQQRFVPVGSVDIRDALGAEDEIGRLAEAGVKILRLFPPEQWVEPGSPGLAAIIDTAVGHDLVLLTSGDFSQFWRPFADRGARVCFLDVHAYRVADFVVTARREPGFVASTRMLVGPDSIERIAGEVGAHHLAYGSRTPLHDVMPSALRLRMAGLTKQEWKQVAGGTAAGWLGEAL</sequence>
<name>A0A316HL06_9PSEU</name>
<dbReference type="SUPFAM" id="SSF51556">
    <property type="entry name" value="Metallo-dependent hydrolases"/>
    <property type="match status" value="1"/>
</dbReference>
<dbReference type="InterPro" id="IPR032466">
    <property type="entry name" value="Metal_Hydrolase"/>
</dbReference>
<dbReference type="Gene3D" id="3.20.20.140">
    <property type="entry name" value="Metal-dependent hydrolases"/>
    <property type="match status" value="1"/>
</dbReference>
<gene>
    <name evidence="1" type="ORF">C8D88_12072</name>
</gene>
<dbReference type="GO" id="GO:0016787">
    <property type="term" value="F:hydrolase activity"/>
    <property type="evidence" value="ECO:0007669"/>
    <property type="project" value="UniProtKB-KW"/>
</dbReference>
<keyword evidence="1" id="KW-0378">Hydrolase</keyword>
<dbReference type="EMBL" id="QGHB01000020">
    <property type="protein sequence ID" value="PWK81022.1"/>
    <property type="molecule type" value="Genomic_DNA"/>
</dbReference>
<comment type="caution">
    <text evidence="1">The sequence shown here is derived from an EMBL/GenBank/DDBJ whole genome shotgun (WGS) entry which is preliminary data.</text>
</comment>
<dbReference type="AlphaFoldDB" id="A0A316HL06"/>
<accession>A0A316HL06</accession>
<dbReference type="RefSeq" id="WP_109641711.1">
    <property type="nucleotide sequence ID" value="NZ_QGHB01000020.1"/>
</dbReference>
<reference evidence="1 2" key="1">
    <citation type="submission" date="2018-05" db="EMBL/GenBank/DDBJ databases">
        <title>Genomic Encyclopedia of Type Strains, Phase IV (KMG-IV): sequencing the most valuable type-strain genomes for metagenomic binning, comparative biology and taxonomic classification.</title>
        <authorList>
            <person name="Goeker M."/>
        </authorList>
    </citation>
    <scope>NUCLEOTIDE SEQUENCE [LARGE SCALE GENOMIC DNA]</scope>
    <source>
        <strain evidence="1 2">DSM 45480</strain>
    </source>
</reference>
<protein>
    <submittedName>
        <fullName evidence="1">Putative TIM-barrel fold metal-dependent hydrolase</fullName>
    </submittedName>
</protein>
<evidence type="ECO:0000313" key="2">
    <source>
        <dbReference type="Proteomes" id="UP000246005"/>
    </source>
</evidence>
<evidence type="ECO:0000313" key="1">
    <source>
        <dbReference type="EMBL" id="PWK81022.1"/>
    </source>
</evidence>
<dbReference type="Proteomes" id="UP000246005">
    <property type="component" value="Unassembled WGS sequence"/>
</dbReference>
<organism evidence="1 2">
    <name type="scientific">Lentzea atacamensis</name>
    <dbReference type="NCBI Taxonomy" id="531938"/>
    <lineage>
        <taxon>Bacteria</taxon>
        <taxon>Bacillati</taxon>
        <taxon>Actinomycetota</taxon>
        <taxon>Actinomycetes</taxon>
        <taxon>Pseudonocardiales</taxon>
        <taxon>Pseudonocardiaceae</taxon>
        <taxon>Lentzea</taxon>
    </lineage>
</organism>
<proteinExistence type="predicted"/>